<dbReference type="InterPro" id="IPR036278">
    <property type="entry name" value="Sialidase_sf"/>
</dbReference>
<evidence type="ECO:0000313" key="3">
    <source>
        <dbReference type="Proteomes" id="UP001151081"/>
    </source>
</evidence>
<dbReference type="RefSeq" id="WP_272426359.1">
    <property type="nucleotide sequence ID" value="NZ_JAGTJJ010000028.1"/>
</dbReference>
<feature type="signal peptide" evidence="1">
    <location>
        <begin position="1"/>
        <end position="30"/>
    </location>
</feature>
<dbReference type="Proteomes" id="UP001151081">
    <property type="component" value="Unassembled WGS sequence"/>
</dbReference>
<protein>
    <submittedName>
        <fullName evidence="2">Exo-alpha-sialidase</fullName>
    </submittedName>
</protein>
<reference evidence="2 3" key="1">
    <citation type="submission" date="2021-04" db="EMBL/GenBank/DDBJ databases">
        <title>Genome analysis of Polyangium sp.</title>
        <authorList>
            <person name="Li Y."/>
            <person name="Wang J."/>
        </authorList>
    </citation>
    <scope>NUCLEOTIDE SEQUENCE [LARGE SCALE GENOMIC DNA]</scope>
    <source>
        <strain evidence="2 3">SDU14</strain>
    </source>
</reference>
<feature type="chain" id="PRO_5040809777" evidence="1">
    <location>
        <begin position="31"/>
        <end position="540"/>
    </location>
</feature>
<accession>A0A9X3XCC7</accession>
<dbReference type="CDD" id="cd15482">
    <property type="entry name" value="Sialidase_non-viral"/>
    <property type="match status" value="1"/>
</dbReference>
<dbReference type="SUPFAM" id="SSF50939">
    <property type="entry name" value="Sialidases"/>
    <property type="match status" value="1"/>
</dbReference>
<keyword evidence="3" id="KW-1185">Reference proteome</keyword>
<proteinExistence type="predicted"/>
<dbReference type="PROSITE" id="PS51257">
    <property type="entry name" value="PROKAR_LIPOPROTEIN"/>
    <property type="match status" value="1"/>
</dbReference>
<dbReference type="Gene3D" id="2.120.10.10">
    <property type="match status" value="1"/>
</dbReference>
<organism evidence="2 3">
    <name type="scientific">Polyangium jinanense</name>
    <dbReference type="NCBI Taxonomy" id="2829994"/>
    <lineage>
        <taxon>Bacteria</taxon>
        <taxon>Pseudomonadati</taxon>
        <taxon>Myxococcota</taxon>
        <taxon>Polyangia</taxon>
        <taxon>Polyangiales</taxon>
        <taxon>Polyangiaceae</taxon>
        <taxon>Polyangium</taxon>
    </lineage>
</organism>
<evidence type="ECO:0000313" key="2">
    <source>
        <dbReference type="EMBL" id="MDC3985406.1"/>
    </source>
</evidence>
<gene>
    <name evidence="2" type="ORF">KEG57_33315</name>
</gene>
<evidence type="ECO:0000256" key="1">
    <source>
        <dbReference type="SAM" id="SignalP"/>
    </source>
</evidence>
<dbReference type="AlphaFoldDB" id="A0A9X3XCC7"/>
<keyword evidence="1" id="KW-0732">Signal</keyword>
<comment type="caution">
    <text evidence="2">The sequence shown here is derived from an EMBL/GenBank/DDBJ whole genome shotgun (WGS) entry which is preliminary data.</text>
</comment>
<name>A0A9X3XCC7_9BACT</name>
<sequence length="540" mass="55511">MRKSSKVTHKLLTLASVALFAFVASVSGCGDDENRNDGCDPTKGDRCSCDIANAASCPGGFLCRPSGDGNVCEPEGTAGRIPSCLDPKGLDVFAAEADGALSVSWKVNGMIDSSGGFEVRYGPGPATLDQKITVGPEARRATLAPLDNGKGTFVVVAPLGANGMSSFVSCQVAGIPHVLAFGGDVIVNAAMDGDQADPDLASNITGTRLYLAMEDGAAVTLSISSDFGDTWPTAARVTMSGQNPAIVVRNAVVDEAGMLVLPEVLFLTWEEGGNVLFAAFDPAAGTFSTPVTIGKGTNPDIALGIDGIHVAFVDGTTIQQAASTDGGKTFGAPVAVSGSLNNSKAPSVGVHPTTGDVLVAWDALEGGGDSNIYSAASTDGGKTFGAPVRIDDDMQGQNQLNVSVAVDPQTGEYFATWEDRRGGANVFFATSKDGGMTWSPNIDVGAGLGGDQFHPQAVVDVAGNVYVAFFDTTDGQRTVFSRFNEDGTFDPPLAPSTVAGKEGVVGDYPSVATDVFGTVYVAWEENRGGPDLEVFFARAD</sequence>
<dbReference type="EMBL" id="JAGTJJ010000028">
    <property type="protein sequence ID" value="MDC3985406.1"/>
    <property type="molecule type" value="Genomic_DNA"/>
</dbReference>